<evidence type="ECO:0000256" key="1">
    <source>
        <dbReference type="ARBA" id="ARBA00022636"/>
    </source>
</evidence>
<dbReference type="Proteomes" id="UP001501337">
    <property type="component" value="Unassembled WGS sequence"/>
</dbReference>
<dbReference type="InterPro" id="IPR012349">
    <property type="entry name" value="Split_barrel_FMN-bd"/>
</dbReference>
<evidence type="ECO:0000313" key="7">
    <source>
        <dbReference type="Proteomes" id="UP001501337"/>
    </source>
</evidence>
<dbReference type="InterPro" id="IPR009875">
    <property type="entry name" value="PilZ_domain"/>
</dbReference>
<accession>A0ABP7NMD6</accession>
<organism evidence="6 7">
    <name type="scientific">Allohahella marinimesophila</name>
    <dbReference type="NCBI Taxonomy" id="1054972"/>
    <lineage>
        <taxon>Bacteria</taxon>
        <taxon>Pseudomonadati</taxon>
        <taxon>Pseudomonadota</taxon>
        <taxon>Gammaproteobacteria</taxon>
        <taxon>Oceanospirillales</taxon>
        <taxon>Hahellaceae</taxon>
        <taxon>Allohahella</taxon>
    </lineage>
</organism>
<evidence type="ECO:0000259" key="5">
    <source>
        <dbReference type="Pfam" id="PF12945"/>
    </source>
</evidence>
<evidence type="ECO:0000313" key="6">
    <source>
        <dbReference type="EMBL" id="GAA3950259.1"/>
    </source>
</evidence>
<feature type="domain" description="PilZ" evidence="4">
    <location>
        <begin position="115"/>
        <end position="227"/>
    </location>
</feature>
<keyword evidence="2" id="KW-0547">Nucleotide-binding</keyword>
<keyword evidence="1" id="KW-0973">c-di-GMP</keyword>
<protein>
    <recommendedName>
        <fullName evidence="8">C-di-GMP-binding flagellar brake protein YcgR</fullName>
    </recommendedName>
</protein>
<evidence type="ECO:0000256" key="2">
    <source>
        <dbReference type="ARBA" id="ARBA00022741"/>
    </source>
</evidence>
<reference evidence="7" key="1">
    <citation type="journal article" date="2019" name="Int. J. Syst. Evol. Microbiol.">
        <title>The Global Catalogue of Microorganisms (GCM) 10K type strain sequencing project: providing services to taxonomists for standard genome sequencing and annotation.</title>
        <authorList>
            <consortium name="The Broad Institute Genomics Platform"/>
            <consortium name="The Broad Institute Genome Sequencing Center for Infectious Disease"/>
            <person name="Wu L."/>
            <person name="Ma J."/>
        </authorList>
    </citation>
    <scope>NUCLEOTIDE SEQUENCE [LARGE SCALE GENOMIC DNA]</scope>
    <source>
        <strain evidence="7">JCM 17555</strain>
    </source>
</reference>
<dbReference type="SUPFAM" id="SSF141371">
    <property type="entry name" value="PilZ domain-like"/>
    <property type="match status" value="2"/>
</dbReference>
<dbReference type="RefSeq" id="WP_344803254.1">
    <property type="nucleotide sequence ID" value="NZ_BAABBO010000001.1"/>
</dbReference>
<gene>
    <name evidence="6" type="ORF">GCM10022278_06690</name>
</gene>
<dbReference type="InterPro" id="IPR009926">
    <property type="entry name" value="T3SS_YcgR_PilZN"/>
</dbReference>
<dbReference type="Gene3D" id="2.30.110.10">
    <property type="entry name" value="Electron Transport, Fmn-binding Protein, Chain A"/>
    <property type="match status" value="1"/>
</dbReference>
<dbReference type="Gene3D" id="2.40.10.220">
    <property type="entry name" value="predicted glycosyltransferase like domains"/>
    <property type="match status" value="1"/>
</dbReference>
<dbReference type="Pfam" id="PF07238">
    <property type="entry name" value="PilZ"/>
    <property type="match status" value="1"/>
</dbReference>
<keyword evidence="7" id="KW-1185">Reference proteome</keyword>
<dbReference type="Pfam" id="PF12945">
    <property type="entry name" value="PilZNR"/>
    <property type="match status" value="1"/>
</dbReference>
<proteinExistence type="predicted"/>
<feature type="domain" description="Type III secretion system flagellar brake protein YcgR PilZN" evidence="5">
    <location>
        <begin position="26"/>
        <end position="107"/>
    </location>
</feature>
<keyword evidence="3" id="KW-0975">Bacterial flagellum</keyword>
<comment type="caution">
    <text evidence="6">The sequence shown here is derived from an EMBL/GenBank/DDBJ whole genome shotgun (WGS) entry which is preliminary data.</text>
</comment>
<dbReference type="EMBL" id="BAABBO010000001">
    <property type="protein sequence ID" value="GAA3950259.1"/>
    <property type="molecule type" value="Genomic_DNA"/>
</dbReference>
<sequence>MAQQEKPSQYQGKDVEIDFDQLGLAIGDPLFLESADQQSRYPTRLVGFSKGQSILIKMPVADGRQIILKKDQPFTVRSAARNKVCAFKSRIIEAHLYPFAYAHLAWPEELLALEVRNAQRLKIELPTDITPAEDGVVEGWPKTGIVCDLSRTGAGLKSRVSIGYPDDRIRTSFNLSVSGISKKFRISCIIRQRQVMNDPDDVNRYLYGLQFVELSDAAKIMLTGFIYEQQDLAAGHS</sequence>
<name>A0ABP7NMD6_9GAMM</name>
<evidence type="ECO:0008006" key="8">
    <source>
        <dbReference type="Google" id="ProtNLM"/>
    </source>
</evidence>
<evidence type="ECO:0000259" key="4">
    <source>
        <dbReference type="Pfam" id="PF07238"/>
    </source>
</evidence>
<evidence type="ECO:0000256" key="3">
    <source>
        <dbReference type="ARBA" id="ARBA00023143"/>
    </source>
</evidence>